<dbReference type="Proteomes" id="UP001217476">
    <property type="component" value="Chromosome"/>
</dbReference>
<dbReference type="SMART" id="SM00530">
    <property type="entry name" value="HTH_XRE"/>
    <property type="match status" value="1"/>
</dbReference>
<protein>
    <submittedName>
        <fullName evidence="2">Helix-turn-helix transcriptional regulator</fullName>
    </submittedName>
</protein>
<dbReference type="InterPro" id="IPR001387">
    <property type="entry name" value="Cro/C1-type_HTH"/>
</dbReference>
<name>A0AAJ5VVD7_9HYPH</name>
<evidence type="ECO:0000313" key="3">
    <source>
        <dbReference type="Proteomes" id="UP001217476"/>
    </source>
</evidence>
<reference evidence="2" key="1">
    <citation type="submission" date="2023-03" db="EMBL/GenBank/DDBJ databases">
        <title>Andean soil-derived lignocellulolytic bacterial consortium as a source of novel taxa and putative plastic-active enzymes.</title>
        <authorList>
            <person name="Diaz-Garcia L."/>
            <person name="Chuvochina M."/>
            <person name="Feuerriegel G."/>
            <person name="Bunk B."/>
            <person name="Sproer C."/>
            <person name="Streit W.R."/>
            <person name="Rodriguez L.M."/>
            <person name="Overmann J."/>
            <person name="Jimenez D.J."/>
        </authorList>
    </citation>
    <scope>NUCLEOTIDE SEQUENCE</scope>
    <source>
        <strain evidence="2">MAG 4196</strain>
    </source>
</reference>
<dbReference type="Pfam" id="PF01381">
    <property type="entry name" value="HTH_3"/>
    <property type="match status" value="1"/>
</dbReference>
<proteinExistence type="predicted"/>
<organism evidence="2 3">
    <name type="scientific">Candidatus Devosia phytovorans</name>
    <dbReference type="NCBI Taxonomy" id="3121372"/>
    <lineage>
        <taxon>Bacteria</taxon>
        <taxon>Pseudomonadati</taxon>
        <taxon>Pseudomonadota</taxon>
        <taxon>Alphaproteobacteria</taxon>
        <taxon>Hyphomicrobiales</taxon>
        <taxon>Devosiaceae</taxon>
        <taxon>Devosia</taxon>
    </lineage>
</organism>
<dbReference type="PROSITE" id="PS50943">
    <property type="entry name" value="HTH_CROC1"/>
    <property type="match status" value="1"/>
</dbReference>
<dbReference type="Gene3D" id="1.10.260.40">
    <property type="entry name" value="lambda repressor-like DNA-binding domains"/>
    <property type="match status" value="1"/>
</dbReference>
<evidence type="ECO:0000313" key="2">
    <source>
        <dbReference type="EMBL" id="WEK04143.1"/>
    </source>
</evidence>
<accession>A0AAJ5VVD7</accession>
<dbReference type="GO" id="GO:0003677">
    <property type="term" value="F:DNA binding"/>
    <property type="evidence" value="ECO:0007669"/>
    <property type="project" value="InterPro"/>
</dbReference>
<feature type="domain" description="HTH cro/C1-type" evidence="1">
    <location>
        <begin position="71"/>
        <end position="124"/>
    </location>
</feature>
<evidence type="ECO:0000259" key="1">
    <source>
        <dbReference type="PROSITE" id="PS50943"/>
    </source>
</evidence>
<dbReference type="CDD" id="cd00093">
    <property type="entry name" value="HTH_XRE"/>
    <property type="match status" value="1"/>
</dbReference>
<dbReference type="EMBL" id="CP119312">
    <property type="protein sequence ID" value="WEK04143.1"/>
    <property type="molecule type" value="Genomic_DNA"/>
</dbReference>
<dbReference type="InterPro" id="IPR010982">
    <property type="entry name" value="Lambda_DNA-bd_dom_sf"/>
</dbReference>
<dbReference type="SUPFAM" id="SSF47413">
    <property type="entry name" value="lambda repressor-like DNA-binding domains"/>
    <property type="match status" value="1"/>
</dbReference>
<gene>
    <name evidence="2" type="ORF">P0Y65_18475</name>
</gene>
<dbReference type="AlphaFoldDB" id="A0AAJ5VVD7"/>
<sequence length="126" mass="13403">MGIQTITTPAGEEMVIMSRAEYEALLAQRDEAFEDGMDVAAFDAAMADARPEDILPSDVTAAILGGKGRARAYREWRGLSLAELSHASGLGEVELAGIESEEILLSRDAAARIAEALDLPTGWLAI</sequence>